<dbReference type="InterPro" id="IPR011990">
    <property type="entry name" value="TPR-like_helical_dom_sf"/>
</dbReference>
<dbReference type="SMR" id="A2DG03"/>
<dbReference type="Proteomes" id="UP000001542">
    <property type="component" value="Unassembled WGS sequence"/>
</dbReference>
<feature type="compositionally biased region" description="Basic and acidic residues" evidence="1">
    <location>
        <begin position="381"/>
        <end position="395"/>
    </location>
</feature>
<dbReference type="EMBL" id="DS113196">
    <property type="protein sequence ID" value="EAY20630.1"/>
    <property type="molecule type" value="Genomic_DNA"/>
</dbReference>
<dbReference type="SMART" id="SM00028">
    <property type="entry name" value="TPR"/>
    <property type="match status" value="2"/>
</dbReference>
<dbReference type="InterPro" id="IPR019734">
    <property type="entry name" value="TPR_rpt"/>
</dbReference>
<accession>A2DG03</accession>
<gene>
    <name evidence="2" type="ORF">TVAG_163260</name>
</gene>
<dbReference type="KEGG" id="tva:5466173"/>
<dbReference type="SUPFAM" id="SSF48452">
    <property type="entry name" value="TPR-like"/>
    <property type="match status" value="1"/>
</dbReference>
<feature type="region of interest" description="Disordered" evidence="1">
    <location>
        <begin position="1"/>
        <end position="35"/>
    </location>
</feature>
<sequence length="395" mass="45567">MSQQQNSPGSRRTAATSNGPRKTQKITQRDMDSACHRLSRVPQKFSSSKAVQSEKSEPFAVTYFKNNPDAAQDIRPPDEKLSDIETALQGQLQASEKFSLLVQQKALRFINYGENSPEAFRSFLAIGAFYNEQKRPDSAIRHLNKAKALQEQQKCEVSPDEDAQLAVELADAHLSYKTQKHTRDAFEALRPHLETEIEDIKYRHRRDLYKARCYNYLEQLDEAQEPYAAALETYDEAHQPPEGQENNEKENDQRKETQKEHAKLYCEAADAAERLNHIKTAKRYYREAMNIYSDLGIEQASKGLEIKIETLGPDEEEEEEEEQRGEENPEENPQYDEQQPSEEGHEQSNNNEEEESNKERTLSNGNEEEEKQNELSLQQKIVDKIEDNAEKENLL</sequence>
<evidence type="ECO:0000313" key="2">
    <source>
        <dbReference type="EMBL" id="EAY20630.1"/>
    </source>
</evidence>
<feature type="compositionally biased region" description="Polar residues" evidence="1">
    <location>
        <begin position="1"/>
        <end position="21"/>
    </location>
</feature>
<name>A2DG03_TRIV3</name>
<dbReference type="OrthoDB" id="10545348at2759"/>
<proteinExistence type="predicted"/>
<feature type="compositionally biased region" description="Basic and acidic residues" evidence="1">
    <location>
        <begin position="246"/>
        <end position="260"/>
    </location>
</feature>
<dbReference type="VEuPathDB" id="TrichDB:TVAGG3_0953040"/>
<protein>
    <recommendedName>
        <fullName evidence="4">TPR Domain containing protein</fullName>
    </recommendedName>
</protein>
<evidence type="ECO:0008006" key="4">
    <source>
        <dbReference type="Google" id="ProtNLM"/>
    </source>
</evidence>
<evidence type="ECO:0000256" key="1">
    <source>
        <dbReference type="SAM" id="MobiDB-lite"/>
    </source>
</evidence>
<reference evidence="2" key="1">
    <citation type="submission" date="2006-10" db="EMBL/GenBank/DDBJ databases">
        <authorList>
            <person name="Amadeo P."/>
            <person name="Zhao Q."/>
            <person name="Wortman J."/>
            <person name="Fraser-Liggett C."/>
            <person name="Carlton J."/>
        </authorList>
    </citation>
    <scope>NUCLEOTIDE SEQUENCE</scope>
    <source>
        <strain evidence="2">G3</strain>
    </source>
</reference>
<dbReference type="InParanoid" id="A2DG03"/>
<organism evidence="2 3">
    <name type="scientific">Trichomonas vaginalis (strain ATCC PRA-98 / G3)</name>
    <dbReference type="NCBI Taxonomy" id="412133"/>
    <lineage>
        <taxon>Eukaryota</taxon>
        <taxon>Metamonada</taxon>
        <taxon>Parabasalia</taxon>
        <taxon>Trichomonadida</taxon>
        <taxon>Trichomonadidae</taxon>
        <taxon>Trichomonas</taxon>
    </lineage>
</organism>
<dbReference type="VEuPathDB" id="TrichDB:TVAG_163260"/>
<dbReference type="AlphaFoldDB" id="A2DG03"/>
<feature type="region of interest" description="Disordered" evidence="1">
    <location>
        <begin position="238"/>
        <end position="260"/>
    </location>
</feature>
<evidence type="ECO:0000313" key="3">
    <source>
        <dbReference type="Proteomes" id="UP000001542"/>
    </source>
</evidence>
<dbReference type="RefSeq" id="XP_001581616.1">
    <property type="nucleotide sequence ID" value="XM_001581566.1"/>
</dbReference>
<keyword evidence="3" id="KW-1185">Reference proteome</keyword>
<dbReference type="Gene3D" id="1.25.40.10">
    <property type="entry name" value="Tetratricopeptide repeat domain"/>
    <property type="match status" value="1"/>
</dbReference>
<feature type="region of interest" description="Disordered" evidence="1">
    <location>
        <begin position="311"/>
        <end position="395"/>
    </location>
</feature>
<reference evidence="2" key="2">
    <citation type="journal article" date="2007" name="Science">
        <title>Draft genome sequence of the sexually transmitted pathogen Trichomonas vaginalis.</title>
        <authorList>
            <person name="Carlton J.M."/>
            <person name="Hirt R.P."/>
            <person name="Silva J.C."/>
            <person name="Delcher A.L."/>
            <person name="Schatz M."/>
            <person name="Zhao Q."/>
            <person name="Wortman J.R."/>
            <person name="Bidwell S.L."/>
            <person name="Alsmark U.C.M."/>
            <person name="Besteiro S."/>
            <person name="Sicheritz-Ponten T."/>
            <person name="Noel C.J."/>
            <person name="Dacks J.B."/>
            <person name="Foster P.G."/>
            <person name="Simillion C."/>
            <person name="Van de Peer Y."/>
            <person name="Miranda-Saavedra D."/>
            <person name="Barton G.J."/>
            <person name="Westrop G.D."/>
            <person name="Mueller S."/>
            <person name="Dessi D."/>
            <person name="Fiori P.L."/>
            <person name="Ren Q."/>
            <person name="Paulsen I."/>
            <person name="Zhang H."/>
            <person name="Bastida-Corcuera F.D."/>
            <person name="Simoes-Barbosa A."/>
            <person name="Brown M.T."/>
            <person name="Hayes R.D."/>
            <person name="Mukherjee M."/>
            <person name="Okumura C.Y."/>
            <person name="Schneider R."/>
            <person name="Smith A.J."/>
            <person name="Vanacova S."/>
            <person name="Villalvazo M."/>
            <person name="Haas B.J."/>
            <person name="Pertea M."/>
            <person name="Feldblyum T.V."/>
            <person name="Utterback T.R."/>
            <person name="Shu C.L."/>
            <person name="Osoegawa K."/>
            <person name="de Jong P.J."/>
            <person name="Hrdy I."/>
            <person name="Horvathova L."/>
            <person name="Zubacova Z."/>
            <person name="Dolezal P."/>
            <person name="Malik S.B."/>
            <person name="Logsdon J.M. Jr."/>
            <person name="Henze K."/>
            <person name="Gupta A."/>
            <person name="Wang C.C."/>
            <person name="Dunne R.L."/>
            <person name="Upcroft J.A."/>
            <person name="Upcroft P."/>
            <person name="White O."/>
            <person name="Salzberg S.L."/>
            <person name="Tang P."/>
            <person name="Chiu C.-H."/>
            <person name="Lee Y.-S."/>
            <person name="Embley T.M."/>
            <person name="Coombs G.H."/>
            <person name="Mottram J.C."/>
            <person name="Tachezy J."/>
            <person name="Fraser-Liggett C.M."/>
            <person name="Johnson P.J."/>
        </authorList>
    </citation>
    <scope>NUCLEOTIDE SEQUENCE [LARGE SCALE GENOMIC DNA]</scope>
    <source>
        <strain evidence="2">G3</strain>
    </source>
</reference>
<feature type="compositionally biased region" description="Acidic residues" evidence="1">
    <location>
        <begin position="312"/>
        <end position="334"/>
    </location>
</feature>